<dbReference type="SFLD" id="SFLDG01068">
    <property type="entry name" value="FeMo_cofactor_biosynthesis_pro"/>
    <property type="match status" value="1"/>
</dbReference>
<dbReference type="InterPro" id="IPR005980">
    <property type="entry name" value="Nase_CF_NifB"/>
</dbReference>
<dbReference type="GO" id="GO:0016829">
    <property type="term" value="F:lyase activity"/>
    <property type="evidence" value="ECO:0007669"/>
    <property type="project" value="UniProtKB-KW"/>
</dbReference>
<keyword evidence="11" id="KW-0535">Nitrogen fixation</keyword>
<protein>
    <recommendedName>
        <fullName evidence="5">FeMo cofactor biosynthesis protein NifB</fullName>
    </recommendedName>
    <alternativeName>
        <fullName evidence="14">Nitrogenase cofactor maturase NifB</fullName>
    </alternativeName>
    <alternativeName>
        <fullName evidence="13">Radical SAM assemblase NifB</fullName>
    </alternativeName>
</protein>
<keyword evidence="10" id="KW-0411">Iron-sulfur</keyword>
<dbReference type="InterPro" id="IPR058240">
    <property type="entry name" value="rSAM_sf"/>
</dbReference>
<dbReference type="SFLD" id="SFLDG01067">
    <property type="entry name" value="SPASM/twitch_domain_containing"/>
    <property type="match status" value="1"/>
</dbReference>
<evidence type="ECO:0000259" key="16">
    <source>
        <dbReference type="PROSITE" id="PS51918"/>
    </source>
</evidence>
<dbReference type="InterPro" id="IPR000385">
    <property type="entry name" value="MoaA_NifB_PqqE_Fe-S-bd_CS"/>
</dbReference>
<dbReference type="CDD" id="cd01335">
    <property type="entry name" value="Radical_SAM"/>
    <property type="match status" value="1"/>
</dbReference>
<dbReference type="PANTHER" id="PTHR43787:SF13">
    <property type="entry name" value="FEMO COFACTOR BIOSYNTHESIS PROTEIN NIFB"/>
    <property type="match status" value="1"/>
</dbReference>
<evidence type="ECO:0000256" key="7">
    <source>
        <dbReference type="ARBA" id="ARBA00022691"/>
    </source>
</evidence>
<evidence type="ECO:0000256" key="1">
    <source>
        <dbReference type="ARBA" id="ARBA00001966"/>
    </source>
</evidence>
<dbReference type="Gene3D" id="3.20.20.70">
    <property type="entry name" value="Aldolase class I"/>
    <property type="match status" value="1"/>
</dbReference>
<dbReference type="NCBIfam" id="TIGR01290">
    <property type="entry name" value="nifB"/>
    <property type="match status" value="1"/>
</dbReference>
<evidence type="ECO:0000256" key="2">
    <source>
        <dbReference type="ARBA" id="ARBA00003522"/>
    </source>
</evidence>
<dbReference type="SMART" id="SM00729">
    <property type="entry name" value="Elp3"/>
    <property type="match status" value="1"/>
</dbReference>
<organism evidence="17">
    <name type="scientific">bioreactor metagenome</name>
    <dbReference type="NCBI Taxonomy" id="1076179"/>
    <lineage>
        <taxon>unclassified sequences</taxon>
        <taxon>metagenomes</taxon>
        <taxon>ecological metagenomes</taxon>
    </lineage>
</organism>
<sequence>MESRETDQDLRDAQNLPYDPDTLRRINEHPCYSPEARHTFGRCHVAVAPKCNIQCNYCVRDYDCVNESRPGVTSKVLIPGEALERIDEVVDRMKHIRVVGIAGPGDPLANEETFETLRLVHEKYPDVILCLSTNGLLLPEKIDILEKYGVRNITVTLNAIDAAIGEKIYSFVEYQGKKYHGREAADILLRQQLKGIEEAVKRKMLVKINTVYIPGVNDEHIPEIAKKVGAMGVFNFNIIPLIPQYKFKDVVPPTAADKAKMHERCAPYVRQMRHCQRCRADAVGLLGKDVQNEFGCCGKGDGSGKGCSGE</sequence>
<keyword evidence="8" id="KW-0479">Metal-binding</keyword>
<name>A0A644UFE7_9ZZZZ</name>
<evidence type="ECO:0000256" key="15">
    <source>
        <dbReference type="SAM" id="MobiDB-lite"/>
    </source>
</evidence>
<evidence type="ECO:0000256" key="6">
    <source>
        <dbReference type="ARBA" id="ARBA00022485"/>
    </source>
</evidence>
<evidence type="ECO:0000256" key="8">
    <source>
        <dbReference type="ARBA" id="ARBA00022723"/>
    </source>
</evidence>
<keyword evidence="7" id="KW-0949">S-adenosyl-L-methionine</keyword>
<comment type="cofactor">
    <cofactor evidence="1">
        <name>[4Fe-4S] cluster</name>
        <dbReference type="ChEBI" id="CHEBI:49883"/>
    </cofactor>
</comment>
<dbReference type="GO" id="GO:0046872">
    <property type="term" value="F:metal ion binding"/>
    <property type="evidence" value="ECO:0007669"/>
    <property type="project" value="UniProtKB-KW"/>
</dbReference>
<gene>
    <name evidence="17" type="primary">nifB_4</name>
    <name evidence="17" type="ORF">SDC9_23554</name>
</gene>
<dbReference type="SFLD" id="SFLDF00281">
    <property type="entry name" value="FeMo_cofactor_biosynthesis_pro"/>
    <property type="match status" value="1"/>
</dbReference>
<dbReference type="GO" id="GO:0051539">
    <property type="term" value="F:4 iron, 4 sulfur cluster binding"/>
    <property type="evidence" value="ECO:0007669"/>
    <property type="project" value="UniProtKB-KW"/>
</dbReference>
<evidence type="ECO:0000256" key="9">
    <source>
        <dbReference type="ARBA" id="ARBA00023004"/>
    </source>
</evidence>
<evidence type="ECO:0000256" key="4">
    <source>
        <dbReference type="ARBA" id="ARBA00006804"/>
    </source>
</evidence>
<comment type="caution">
    <text evidence="17">The sequence shown here is derived from an EMBL/GenBank/DDBJ whole genome shotgun (WGS) entry which is preliminary data.</text>
</comment>
<evidence type="ECO:0000256" key="10">
    <source>
        <dbReference type="ARBA" id="ARBA00023014"/>
    </source>
</evidence>
<dbReference type="SFLD" id="SFLDS00029">
    <property type="entry name" value="Radical_SAM"/>
    <property type="match status" value="1"/>
</dbReference>
<dbReference type="PROSITE" id="PS51918">
    <property type="entry name" value="RADICAL_SAM"/>
    <property type="match status" value="1"/>
</dbReference>
<dbReference type="InterPro" id="IPR007197">
    <property type="entry name" value="rSAM"/>
</dbReference>
<proteinExistence type="inferred from homology"/>
<comment type="similarity">
    <text evidence="4">Belongs to the radical SAM superfamily. NifB family.</text>
</comment>
<comment type="pathway">
    <text evidence="3">Cofactor biosynthesis; Fe-Mo cofactor biosynthesis.</text>
</comment>
<evidence type="ECO:0000256" key="14">
    <source>
        <dbReference type="ARBA" id="ARBA00032102"/>
    </source>
</evidence>
<keyword evidence="12 17" id="KW-0456">Lyase</keyword>
<dbReference type="PROSITE" id="PS01305">
    <property type="entry name" value="MOAA_NIFB_PQQE"/>
    <property type="match status" value="1"/>
</dbReference>
<dbReference type="InterPro" id="IPR006638">
    <property type="entry name" value="Elp3/MiaA/NifB-like_rSAM"/>
</dbReference>
<evidence type="ECO:0000256" key="12">
    <source>
        <dbReference type="ARBA" id="ARBA00023239"/>
    </source>
</evidence>
<dbReference type="GO" id="GO:0032324">
    <property type="term" value="P:molybdopterin cofactor biosynthetic process"/>
    <property type="evidence" value="ECO:0007669"/>
    <property type="project" value="UniProtKB-ARBA"/>
</dbReference>
<dbReference type="UniPathway" id="UPA00782"/>
<evidence type="ECO:0000256" key="13">
    <source>
        <dbReference type="ARBA" id="ARBA00030926"/>
    </source>
</evidence>
<accession>A0A644UFE7</accession>
<dbReference type="AlphaFoldDB" id="A0A644UFE7"/>
<dbReference type="SUPFAM" id="SSF102114">
    <property type="entry name" value="Radical SAM enzymes"/>
    <property type="match status" value="1"/>
</dbReference>
<evidence type="ECO:0000256" key="3">
    <source>
        <dbReference type="ARBA" id="ARBA00005155"/>
    </source>
</evidence>
<dbReference type="EMBL" id="VSSQ01000109">
    <property type="protein sequence ID" value="MPL77697.1"/>
    <property type="molecule type" value="Genomic_DNA"/>
</dbReference>
<dbReference type="PANTHER" id="PTHR43787">
    <property type="entry name" value="FEMO COFACTOR BIOSYNTHESIS PROTEIN NIFB-RELATED"/>
    <property type="match status" value="1"/>
</dbReference>
<dbReference type="InterPro" id="IPR013785">
    <property type="entry name" value="Aldolase_TIM"/>
</dbReference>
<evidence type="ECO:0000256" key="5">
    <source>
        <dbReference type="ARBA" id="ARBA00021702"/>
    </source>
</evidence>
<reference evidence="17" key="1">
    <citation type="submission" date="2019-08" db="EMBL/GenBank/DDBJ databases">
        <authorList>
            <person name="Kucharzyk K."/>
            <person name="Murdoch R.W."/>
            <person name="Higgins S."/>
            <person name="Loffler F."/>
        </authorList>
    </citation>
    <scope>NUCLEOTIDE SEQUENCE</scope>
</reference>
<feature type="region of interest" description="Disordered" evidence="15">
    <location>
        <begin position="1"/>
        <end position="21"/>
    </location>
</feature>
<feature type="domain" description="Radical SAM core" evidence="16">
    <location>
        <begin position="37"/>
        <end position="270"/>
    </location>
</feature>
<evidence type="ECO:0000256" key="11">
    <source>
        <dbReference type="ARBA" id="ARBA00023231"/>
    </source>
</evidence>
<keyword evidence="6" id="KW-0004">4Fe-4S</keyword>
<comment type="function">
    <text evidence="2">Involved in the biosynthesis of the iron-molybdenum cofactor (FeMo-co or M-cluster) found in the dinitrogenase enzyme of the nitrogenase complex in nitrogen-fixing microorganisms. NifB catalyzes the crucial step of radical SAM-dependent carbide insertion that occurs concomitant with the insertion of a 9th sulfur and the rearrangement/coupling of two [4Fe-4S] clusters into a [8Fe-9S-C] cluster, the precursor to the M-cluster.</text>
</comment>
<evidence type="ECO:0000313" key="17">
    <source>
        <dbReference type="EMBL" id="MPL77697.1"/>
    </source>
</evidence>
<feature type="compositionally biased region" description="Basic and acidic residues" evidence="15">
    <location>
        <begin position="1"/>
        <end position="12"/>
    </location>
</feature>
<keyword evidence="9" id="KW-0408">Iron</keyword>
<dbReference type="Pfam" id="PF04055">
    <property type="entry name" value="Radical_SAM"/>
    <property type="match status" value="1"/>
</dbReference>